<sequence length="158" mass="17633">MVLIKAHALFALLAGVALANPVEITHEERAADLKCTVDGKKVTISPADRDWLYPLVPHPGSWRYPHEFMNLDGITWSNPRCNPAGGAQPKLIEFPIMLDTKGKSKKEVYNYKQAKPRPEPGACRIVTRKNGGDLCGVMCHKKYATAKTKEDRTFLECK</sequence>
<proteinExistence type="predicted"/>
<dbReference type="PIRSF" id="PIRSF037430">
    <property type="entry name" value="RNase_U2"/>
    <property type="match status" value="1"/>
</dbReference>
<dbReference type="OrthoDB" id="10269734at2759"/>
<dbReference type="GO" id="GO:0004521">
    <property type="term" value="F:RNA endonuclease activity"/>
    <property type="evidence" value="ECO:0007669"/>
    <property type="project" value="InterPro"/>
</dbReference>
<keyword evidence="2 5" id="KW-0732">Signal</keyword>
<organism evidence="6 7">
    <name type="scientific">Aspergillus bombycis</name>
    <dbReference type="NCBI Taxonomy" id="109264"/>
    <lineage>
        <taxon>Eukaryota</taxon>
        <taxon>Fungi</taxon>
        <taxon>Dikarya</taxon>
        <taxon>Ascomycota</taxon>
        <taxon>Pezizomycotina</taxon>
        <taxon>Eurotiomycetes</taxon>
        <taxon>Eurotiomycetidae</taxon>
        <taxon>Eurotiales</taxon>
        <taxon>Aspergillaceae</taxon>
        <taxon>Aspergillus</taxon>
    </lineage>
</organism>
<protein>
    <submittedName>
        <fullName evidence="6">Uncharacterized protein</fullName>
    </submittedName>
</protein>
<gene>
    <name evidence="6" type="ORF">ABOM_006694</name>
</gene>
<evidence type="ECO:0000256" key="5">
    <source>
        <dbReference type="SAM" id="SignalP"/>
    </source>
</evidence>
<feature type="signal peptide" evidence="5">
    <location>
        <begin position="1"/>
        <end position="19"/>
    </location>
</feature>
<dbReference type="RefSeq" id="XP_022388870.1">
    <property type="nucleotide sequence ID" value="XM_022533823.1"/>
</dbReference>
<dbReference type="InterPro" id="IPR000026">
    <property type="entry name" value="N1-like"/>
</dbReference>
<keyword evidence="7" id="KW-1185">Reference proteome</keyword>
<accession>A0A1F8A0C0</accession>
<dbReference type="GeneID" id="34450084"/>
<reference evidence="6 7" key="1">
    <citation type="journal article" date="2016" name="Genome Biol. Evol.">
        <title>Draft genome sequence of an aflatoxigenic Aspergillus species, A. bombycis.</title>
        <authorList>
            <person name="Moore G.G."/>
            <person name="Mack B.M."/>
            <person name="Beltz S.B."/>
            <person name="Gilbert M.K."/>
        </authorList>
    </citation>
    <scope>NUCLEOTIDE SEQUENCE [LARGE SCALE GENOMIC DNA]</scope>
    <source>
        <strain evidence="7">NRRL 26010</strain>
    </source>
</reference>
<keyword evidence="4" id="KW-1015">Disulfide bond</keyword>
<dbReference type="AlphaFoldDB" id="A0A1F8A0C0"/>
<evidence type="ECO:0000256" key="1">
    <source>
        <dbReference type="ARBA" id="ARBA00022722"/>
    </source>
</evidence>
<evidence type="ECO:0000256" key="4">
    <source>
        <dbReference type="ARBA" id="ARBA00023157"/>
    </source>
</evidence>
<keyword evidence="1" id="KW-0540">Nuclease</keyword>
<dbReference type="SUPFAM" id="SSF53933">
    <property type="entry name" value="Microbial ribonucleases"/>
    <property type="match status" value="1"/>
</dbReference>
<dbReference type="Proteomes" id="UP000179179">
    <property type="component" value="Unassembled WGS sequence"/>
</dbReference>
<evidence type="ECO:0000256" key="3">
    <source>
        <dbReference type="ARBA" id="ARBA00022801"/>
    </source>
</evidence>
<dbReference type="GO" id="GO:0003723">
    <property type="term" value="F:RNA binding"/>
    <property type="evidence" value="ECO:0007669"/>
    <property type="project" value="InterPro"/>
</dbReference>
<evidence type="ECO:0000256" key="2">
    <source>
        <dbReference type="ARBA" id="ARBA00022729"/>
    </source>
</evidence>
<evidence type="ECO:0000313" key="7">
    <source>
        <dbReference type="Proteomes" id="UP000179179"/>
    </source>
</evidence>
<feature type="chain" id="PRO_5009534340" evidence="5">
    <location>
        <begin position="20"/>
        <end position="158"/>
    </location>
</feature>
<dbReference type="InterPro" id="IPR048269">
    <property type="entry name" value="RNase_U2"/>
</dbReference>
<name>A0A1F8A0C0_9EURO</name>
<dbReference type="Gene3D" id="3.10.450.30">
    <property type="entry name" value="Microbial ribonucleases"/>
    <property type="match status" value="1"/>
</dbReference>
<keyword evidence="3" id="KW-0378">Hydrolase</keyword>
<evidence type="ECO:0000313" key="6">
    <source>
        <dbReference type="EMBL" id="OGM45153.1"/>
    </source>
</evidence>
<comment type="caution">
    <text evidence="6">The sequence shown here is derived from an EMBL/GenBank/DDBJ whole genome shotgun (WGS) entry which is preliminary data.</text>
</comment>
<dbReference type="EMBL" id="LYCR01000046">
    <property type="protein sequence ID" value="OGM45153.1"/>
    <property type="molecule type" value="Genomic_DNA"/>
</dbReference>
<dbReference type="GO" id="GO:0016787">
    <property type="term" value="F:hydrolase activity"/>
    <property type="evidence" value="ECO:0007669"/>
    <property type="project" value="UniProtKB-KW"/>
</dbReference>
<dbReference type="InterPro" id="IPR016191">
    <property type="entry name" value="Ribonuclease/ribotoxin"/>
</dbReference>
<dbReference type="Pfam" id="PF00545">
    <property type="entry name" value="Ribonuclease"/>
    <property type="match status" value="1"/>
</dbReference>